<gene>
    <name evidence="2" type="ORF">BESB_025010</name>
</gene>
<proteinExistence type="predicted"/>
<name>A0A2A9M0N8_BESBE</name>
<feature type="region of interest" description="Disordered" evidence="1">
    <location>
        <begin position="1"/>
        <end position="29"/>
    </location>
</feature>
<evidence type="ECO:0000313" key="3">
    <source>
        <dbReference type="Proteomes" id="UP000224006"/>
    </source>
</evidence>
<dbReference type="Proteomes" id="UP000224006">
    <property type="component" value="Unassembled WGS sequence"/>
</dbReference>
<dbReference type="GeneID" id="40307561"/>
<dbReference type="OrthoDB" id="546383at2759"/>
<comment type="caution">
    <text evidence="2">The sequence shown here is derived from an EMBL/GenBank/DDBJ whole genome shotgun (WGS) entry which is preliminary data.</text>
</comment>
<dbReference type="VEuPathDB" id="ToxoDB:BESB_025010"/>
<dbReference type="AlphaFoldDB" id="A0A2A9M0N8"/>
<organism evidence="2 3">
    <name type="scientific">Besnoitia besnoiti</name>
    <name type="common">Apicomplexan protozoan</name>
    <dbReference type="NCBI Taxonomy" id="94643"/>
    <lineage>
        <taxon>Eukaryota</taxon>
        <taxon>Sar</taxon>
        <taxon>Alveolata</taxon>
        <taxon>Apicomplexa</taxon>
        <taxon>Conoidasida</taxon>
        <taxon>Coccidia</taxon>
        <taxon>Eucoccidiorida</taxon>
        <taxon>Eimeriorina</taxon>
        <taxon>Sarcocystidae</taxon>
        <taxon>Besnoitia</taxon>
    </lineage>
</organism>
<evidence type="ECO:0000313" key="2">
    <source>
        <dbReference type="EMBL" id="PFH31535.1"/>
    </source>
</evidence>
<dbReference type="RefSeq" id="XP_029215544.1">
    <property type="nucleotide sequence ID" value="XM_029361189.1"/>
</dbReference>
<sequence length="129" mass="14302">MIPFQRQKGHAPPGGVHSQAWIPPSGTPALCDKRLRERRRSMECTEEGLQATQGDTWVMTTLPIQYSDGSPPARVKSRGIDKVLPALVIPDAPTSGPEYAAVFYFRQNDLYGKQAPVEFKRSSYGLQSK</sequence>
<evidence type="ECO:0000256" key="1">
    <source>
        <dbReference type="SAM" id="MobiDB-lite"/>
    </source>
</evidence>
<accession>A0A2A9M0N8</accession>
<dbReference type="KEGG" id="bbes:BESB_025010"/>
<reference evidence="2 3" key="1">
    <citation type="submission" date="2017-09" db="EMBL/GenBank/DDBJ databases">
        <title>Genome sequencing of Besnoitia besnoiti strain Bb-Ger1.</title>
        <authorList>
            <person name="Schares G."/>
            <person name="Venepally P."/>
            <person name="Lorenzi H.A."/>
        </authorList>
    </citation>
    <scope>NUCLEOTIDE SEQUENCE [LARGE SCALE GENOMIC DNA]</scope>
    <source>
        <strain evidence="2 3">Bb-Ger1</strain>
    </source>
</reference>
<protein>
    <submittedName>
        <fullName evidence="2">Uncharacterized protein</fullName>
    </submittedName>
</protein>
<dbReference type="EMBL" id="NWUJ01000014">
    <property type="protein sequence ID" value="PFH31535.1"/>
    <property type="molecule type" value="Genomic_DNA"/>
</dbReference>
<keyword evidence="3" id="KW-1185">Reference proteome</keyword>